<sequence length="95" mass="10508">MLQEIKTPVKFTRWREAPGADEDALSYAAAMVALPVALGFLGAWVDGLLNTRPLMILIFAGFGVVSAFVSAFYRYESRIASHDANKPWSRKTSRS</sequence>
<name>A0A6J6SF45_9ZZZZ</name>
<dbReference type="EMBL" id="CAFBMM010000056">
    <property type="protein sequence ID" value="CAB4910633.1"/>
    <property type="molecule type" value="Genomic_DNA"/>
</dbReference>
<evidence type="ECO:0000313" key="3">
    <source>
        <dbReference type="EMBL" id="CAB4910633.1"/>
    </source>
</evidence>
<dbReference type="Pfam" id="PF09527">
    <property type="entry name" value="ATPase_gene1"/>
    <property type="match status" value="1"/>
</dbReference>
<feature type="transmembrane region" description="Helical" evidence="1">
    <location>
        <begin position="54"/>
        <end position="73"/>
    </location>
</feature>
<dbReference type="EMBL" id="CAFBPQ010000024">
    <property type="protein sequence ID" value="CAB5024640.1"/>
    <property type="molecule type" value="Genomic_DNA"/>
</dbReference>
<dbReference type="InterPro" id="IPR032820">
    <property type="entry name" value="ATPase_put"/>
</dbReference>
<reference evidence="2" key="1">
    <citation type="submission" date="2020-05" db="EMBL/GenBank/DDBJ databases">
        <authorList>
            <person name="Chiriac C."/>
            <person name="Salcher M."/>
            <person name="Ghai R."/>
            <person name="Kavagutti S V."/>
        </authorList>
    </citation>
    <scope>NUCLEOTIDE SEQUENCE</scope>
</reference>
<dbReference type="EMBL" id="CAEZYK010000103">
    <property type="protein sequence ID" value="CAB4732929.1"/>
    <property type="molecule type" value="Genomic_DNA"/>
</dbReference>
<evidence type="ECO:0000313" key="4">
    <source>
        <dbReference type="EMBL" id="CAB4977713.1"/>
    </source>
</evidence>
<evidence type="ECO:0000256" key="1">
    <source>
        <dbReference type="SAM" id="Phobius"/>
    </source>
</evidence>
<evidence type="ECO:0000313" key="2">
    <source>
        <dbReference type="EMBL" id="CAB4732929.1"/>
    </source>
</evidence>
<proteinExistence type="predicted"/>
<evidence type="ECO:0000313" key="5">
    <source>
        <dbReference type="EMBL" id="CAB5024640.1"/>
    </source>
</evidence>
<protein>
    <submittedName>
        <fullName evidence="2">Unannotated protein</fullName>
    </submittedName>
</protein>
<feature type="transmembrane region" description="Helical" evidence="1">
    <location>
        <begin position="24"/>
        <end position="45"/>
    </location>
</feature>
<dbReference type="EMBL" id="CAFBOF010000017">
    <property type="protein sequence ID" value="CAB4977713.1"/>
    <property type="molecule type" value="Genomic_DNA"/>
</dbReference>
<gene>
    <name evidence="2" type="ORF">UFOPK2683_01395</name>
    <name evidence="3" type="ORF">UFOPK3605_01083</name>
    <name evidence="4" type="ORF">UFOPK3897_00913</name>
    <name evidence="5" type="ORF">UFOPK4121_00871</name>
</gene>
<accession>A0A6J6SF45</accession>
<dbReference type="AlphaFoldDB" id="A0A6J6SF45"/>
<organism evidence="2">
    <name type="scientific">freshwater metagenome</name>
    <dbReference type="NCBI Taxonomy" id="449393"/>
    <lineage>
        <taxon>unclassified sequences</taxon>
        <taxon>metagenomes</taxon>
        <taxon>ecological metagenomes</taxon>
    </lineage>
</organism>
<keyword evidence="1" id="KW-1133">Transmembrane helix</keyword>
<keyword evidence="1" id="KW-0472">Membrane</keyword>
<keyword evidence="1" id="KW-0812">Transmembrane</keyword>